<accession>Q2CBS4</accession>
<evidence type="ECO:0000313" key="1">
    <source>
        <dbReference type="EMBL" id="EAR50130.1"/>
    </source>
</evidence>
<dbReference type="HOGENOM" id="CLU_1239124_0_0_5"/>
<dbReference type="AlphaFoldDB" id="Q2CBS4"/>
<organism evidence="1 2">
    <name type="scientific">Oceanicola granulosus (strain ATCC BAA-861 / DSM 15982 / KCTC 12143 / HTCC2516)</name>
    <dbReference type="NCBI Taxonomy" id="314256"/>
    <lineage>
        <taxon>Bacteria</taxon>
        <taxon>Pseudomonadati</taxon>
        <taxon>Pseudomonadota</taxon>
        <taxon>Alphaproteobacteria</taxon>
        <taxon>Rhodobacterales</taxon>
        <taxon>Roseobacteraceae</taxon>
        <taxon>Oceanicola</taxon>
    </lineage>
</organism>
<evidence type="ECO:0000313" key="2">
    <source>
        <dbReference type="Proteomes" id="UP000003635"/>
    </source>
</evidence>
<proteinExistence type="predicted"/>
<name>Q2CBS4_OCEGH</name>
<gene>
    <name evidence="1" type="ORF">OG2516_18970</name>
</gene>
<dbReference type="Proteomes" id="UP000003635">
    <property type="component" value="Unassembled WGS sequence"/>
</dbReference>
<dbReference type="EMBL" id="AAOT01000036">
    <property type="protein sequence ID" value="EAR50130.1"/>
    <property type="molecule type" value="Genomic_DNA"/>
</dbReference>
<comment type="caution">
    <text evidence="1">The sequence shown here is derived from an EMBL/GenBank/DDBJ whole genome shotgun (WGS) entry which is preliminary data.</text>
</comment>
<protein>
    <submittedName>
        <fullName evidence="1">Uncharacterized protein</fullName>
    </submittedName>
</protein>
<dbReference type="RefSeq" id="WP_007257288.1">
    <property type="nucleotide sequence ID" value="NZ_CH724112.1"/>
</dbReference>
<keyword evidence="2" id="KW-1185">Reference proteome</keyword>
<reference evidence="1 2" key="1">
    <citation type="journal article" date="2010" name="J. Bacteriol.">
        <title>Genome sequences of Oceanicola granulosus HTCC2516(T) and Oceanicola batsensis HTCC2597(TDelta).</title>
        <authorList>
            <person name="Thrash J.C."/>
            <person name="Cho J.C."/>
            <person name="Vergin K.L."/>
            <person name="Giovannoni S.J."/>
        </authorList>
    </citation>
    <scope>NUCLEOTIDE SEQUENCE [LARGE SCALE GENOMIC DNA]</scope>
    <source>
        <strain evidence="2">ATCC BAA-861 / DSM 15982 / KCTC 12143 / HTCC2516</strain>
    </source>
</reference>
<dbReference type="STRING" id="314256.OG2516_18970"/>
<sequence length="223" mass="23564">MPDPALDLVAPGEALAEEFLGLDLVARDRVRLCTEPAAWRPGSAPGPLLLLYEDPVSHVLRTGGSVRQEAPASLAGWREGAEALVAILRDHPAHATTLDLAAARQAAALQACLAGAAPGPAEPREPDLHDTALAGEAARALAPLCRLLAELEAHGPLRPPAGTAPLEERIRWLETALADSLAAEARCADRLAACEARLQGLHASTSWKLTRPVRGLRRLFARD</sequence>